<evidence type="ECO:0000313" key="5">
    <source>
        <dbReference type="Proteomes" id="UP000316217"/>
    </source>
</evidence>
<dbReference type="OrthoDB" id="24735at2157"/>
<dbReference type="AlphaFoldDB" id="A0A3R9R1P1"/>
<evidence type="ECO:0000313" key="3">
    <source>
        <dbReference type="EMBL" id="RZN62181.1"/>
    </source>
</evidence>
<sequence length="134" mass="15590">MKDISRRRYEVLRIAFEEGFEIIPMNKISDRFGISKPAVIKLLRSMERDGLIYYKYRGKYKLTEKGKALALEIVRKHRIVETFLFQLGMRADEACCEASRFDLFMSRKVVEGICDAIGRPKMCPHGKIIPEARS</sequence>
<dbReference type="InterPro" id="IPR036390">
    <property type="entry name" value="WH_DNA-bd_sf"/>
</dbReference>
<organism evidence="2 4">
    <name type="scientific">Candidatus Methanodesulfokora washburnensis</name>
    <dbReference type="NCBI Taxonomy" id="2478471"/>
    <lineage>
        <taxon>Archaea</taxon>
        <taxon>Thermoproteota</taxon>
        <taxon>Candidatus Korarchaeia</taxon>
        <taxon>Candidatus Korarchaeia incertae sedis</taxon>
        <taxon>Candidatus Methanodesulfokora</taxon>
    </lineage>
</organism>
<dbReference type="InterPro" id="IPR022689">
    <property type="entry name" value="Iron_dep_repressor"/>
</dbReference>
<dbReference type="InterPro" id="IPR036388">
    <property type="entry name" value="WH-like_DNA-bd_sf"/>
</dbReference>
<dbReference type="SUPFAM" id="SSF46785">
    <property type="entry name" value="Winged helix' DNA-binding domain"/>
    <property type="match status" value="1"/>
</dbReference>
<evidence type="ECO:0000313" key="4">
    <source>
        <dbReference type="Proteomes" id="UP000277582"/>
    </source>
</evidence>
<reference evidence="2 4" key="1">
    <citation type="submission" date="2018-10" db="EMBL/GenBank/DDBJ databases">
        <title>Co-occurring genomic capacity for anaerobic methane metabolism and dissimilatory sulfite reduction discovered in the Korarchaeota.</title>
        <authorList>
            <person name="Mckay L.J."/>
            <person name="Dlakic M."/>
            <person name="Fields M.W."/>
            <person name="Delmont T.O."/>
            <person name="Eren A.M."/>
            <person name="Jay Z.J."/>
            <person name="Klingelsmith K.B."/>
            <person name="Rusch D.B."/>
            <person name="Inskeep W.P."/>
        </authorList>
    </citation>
    <scope>NUCLEOTIDE SEQUENCE [LARGE SCALE GENOMIC DNA]</scope>
    <source>
        <strain evidence="2 4">MDKW</strain>
    </source>
</reference>
<dbReference type="InterPro" id="IPR001367">
    <property type="entry name" value="Fe_dep_repressor"/>
</dbReference>
<name>A0A3R9R1P1_9CREN</name>
<dbReference type="InterPro" id="IPR000835">
    <property type="entry name" value="HTH_MarR-typ"/>
</dbReference>
<evidence type="ECO:0000313" key="2">
    <source>
        <dbReference type="EMBL" id="RSN72788.1"/>
    </source>
</evidence>
<dbReference type="PANTHER" id="PTHR33238">
    <property type="entry name" value="IRON (METAL) DEPENDENT REPRESSOR, DTXR FAMILY"/>
    <property type="match status" value="1"/>
</dbReference>
<dbReference type="GO" id="GO:0046983">
    <property type="term" value="F:protein dimerization activity"/>
    <property type="evidence" value="ECO:0007669"/>
    <property type="project" value="InterPro"/>
</dbReference>
<dbReference type="Gene3D" id="1.10.10.10">
    <property type="entry name" value="Winged helix-like DNA-binding domain superfamily/Winged helix DNA-binding domain"/>
    <property type="match status" value="1"/>
</dbReference>
<dbReference type="Pfam" id="PF02742">
    <property type="entry name" value="Fe_dep_repr_C"/>
    <property type="match status" value="1"/>
</dbReference>
<dbReference type="EMBL" id="RCOS01000137">
    <property type="protein sequence ID" value="RSN72788.1"/>
    <property type="molecule type" value="Genomic_DNA"/>
</dbReference>
<dbReference type="Proteomes" id="UP000277582">
    <property type="component" value="Unassembled WGS sequence"/>
</dbReference>
<comment type="caution">
    <text evidence="2">The sequence shown here is derived from an EMBL/GenBank/DDBJ whole genome shotgun (WGS) entry which is preliminary data.</text>
</comment>
<accession>A0A3R9R1P1</accession>
<dbReference type="Proteomes" id="UP000316217">
    <property type="component" value="Unassembled WGS sequence"/>
</dbReference>
<dbReference type="PANTHER" id="PTHR33238:SF7">
    <property type="entry name" value="IRON-DEPENDENT TRANSCRIPTIONAL REGULATOR"/>
    <property type="match status" value="1"/>
</dbReference>
<feature type="domain" description="HTH marR-type" evidence="1">
    <location>
        <begin position="2"/>
        <end position="93"/>
    </location>
</feature>
<proteinExistence type="predicted"/>
<dbReference type="RefSeq" id="WP_125672223.1">
    <property type="nucleotide sequence ID" value="NZ_RCOS01000137.1"/>
</dbReference>
<dbReference type="InterPro" id="IPR050536">
    <property type="entry name" value="DtxR_MntR_Metal-Reg"/>
</dbReference>
<reference evidence="3 5" key="2">
    <citation type="journal article" date="2019" name="Nat. Microbiol.">
        <title>Wide diversity of methane and short-chain alkane metabolisms in uncultured archaea.</title>
        <authorList>
            <person name="Borrel G."/>
            <person name="Adam P.S."/>
            <person name="McKay L.J."/>
            <person name="Chen L.X."/>
            <person name="Sierra-Garcia I.N."/>
            <person name="Sieber C.M."/>
            <person name="Letourneur Q."/>
            <person name="Ghozlane A."/>
            <person name="Andersen G.L."/>
            <person name="Li W.J."/>
            <person name="Hallam S.J."/>
            <person name="Muyzer G."/>
            <person name="de Oliveira V.M."/>
            <person name="Inskeep W.P."/>
            <person name="Banfield J.F."/>
            <person name="Gribaldo S."/>
        </authorList>
    </citation>
    <scope>NUCLEOTIDE SEQUENCE [LARGE SCALE GENOMIC DNA]</scope>
    <source>
        <strain evidence="3">NM4</strain>
    </source>
</reference>
<evidence type="ECO:0000259" key="1">
    <source>
        <dbReference type="SMART" id="SM00347"/>
    </source>
</evidence>
<protein>
    <submittedName>
        <fullName evidence="2">Metal-dependent transcriptional regulator</fullName>
    </submittedName>
</protein>
<keyword evidence="4" id="KW-1185">Reference proteome</keyword>
<dbReference type="GO" id="GO:0046914">
    <property type="term" value="F:transition metal ion binding"/>
    <property type="evidence" value="ECO:0007669"/>
    <property type="project" value="InterPro"/>
</dbReference>
<dbReference type="InterPro" id="IPR036421">
    <property type="entry name" value="Fe_dep_repressor_sf"/>
</dbReference>
<dbReference type="EMBL" id="RXII01000053">
    <property type="protein sequence ID" value="RZN62181.1"/>
    <property type="molecule type" value="Genomic_DNA"/>
</dbReference>
<dbReference type="SMART" id="SM00529">
    <property type="entry name" value="HTH_DTXR"/>
    <property type="match status" value="1"/>
</dbReference>
<dbReference type="SUPFAM" id="SSF47979">
    <property type="entry name" value="Iron-dependent repressor protein, dimerization domain"/>
    <property type="match status" value="1"/>
</dbReference>
<dbReference type="SMART" id="SM00347">
    <property type="entry name" value="HTH_MARR"/>
    <property type="match status" value="1"/>
</dbReference>
<dbReference type="GO" id="GO:0003700">
    <property type="term" value="F:DNA-binding transcription factor activity"/>
    <property type="evidence" value="ECO:0007669"/>
    <property type="project" value="InterPro"/>
</dbReference>
<gene>
    <name evidence="2" type="ORF">D6D85_12130</name>
    <name evidence="3" type="ORF">EF810_03545</name>
</gene>